<proteinExistence type="inferred from homology"/>
<dbReference type="PANTHER" id="PTHR43591:SF105">
    <property type="entry name" value="METHYLTRANSFERASE DOMAIN-CONTAINING PROTEIN-RELATED"/>
    <property type="match status" value="1"/>
</dbReference>
<evidence type="ECO:0000313" key="2">
    <source>
        <dbReference type="EMBL" id="ROV94596.1"/>
    </source>
</evidence>
<dbReference type="AlphaFoldDB" id="A0A423VUA2"/>
<organism evidence="2 3">
    <name type="scientific">Cytospora leucostoma</name>
    <dbReference type="NCBI Taxonomy" id="1230097"/>
    <lineage>
        <taxon>Eukaryota</taxon>
        <taxon>Fungi</taxon>
        <taxon>Dikarya</taxon>
        <taxon>Ascomycota</taxon>
        <taxon>Pezizomycotina</taxon>
        <taxon>Sordariomycetes</taxon>
        <taxon>Sordariomycetidae</taxon>
        <taxon>Diaporthales</taxon>
        <taxon>Cytosporaceae</taxon>
        <taxon>Cytospora</taxon>
    </lineage>
</organism>
<gene>
    <name evidence="2" type="ORF">VPNG_09199</name>
</gene>
<comment type="caution">
    <text evidence="2">The sequence shown here is derived from an EMBL/GenBank/DDBJ whole genome shotgun (WGS) entry which is preliminary data.</text>
</comment>
<dbReference type="Gene3D" id="3.40.50.150">
    <property type="entry name" value="Vaccinia Virus protein VP39"/>
    <property type="match status" value="1"/>
</dbReference>
<dbReference type="EMBL" id="LKEB01000075">
    <property type="protein sequence ID" value="ROV94596.1"/>
    <property type="molecule type" value="Genomic_DNA"/>
</dbReference>
<evidence type="ECO:0008006" key="4">
    <source>
        <dbReference type="Google" id="ProtNLM"/>
    </source>
</evidence>
<dbReference type="OrthoDB" id="2013972at2759"/>
<protein>
    <recommendedName>
        <fullName evidence="4">Methyltransferase domain-containing protein</fullName>
    </recommendedName>
</protein>
<reference evidence="2 3" key="1">
    <citation type="submission" date="2015-09" db="EMBL/GenBank/DDBJ databases">
        <title>Host preference determinants of Valsa canker pathogens revealed by comparative genomics.</title>
        <authorList>
            <person name="Yin Z."/>
            <person name="Huang L."/>
        </authorList>
    </citation>
    <scope>NUCLEOTIDE SEQUENCE [LARGE SCALE GENOMIC DNA]</scope>
    <source>
        <strain evidence="2 3">SXYLt</strain>
    </source>
</reference>
<dbReference type="GO" id="GO:0008168">
    <property type="term" value="F:methyltransferase activity"/>
    <property type="evidence" value="ECO:0007669"/>
    <property type="project" value="TreeGrafter"/>
</dbReference>
<comment type="similarity">
    <text evidence="1">Belongs to the methyltransferase superfamily. LaeA methyltransferase family.</text>
</comment>
<name>A0A423VUA2_9PEZI</name>
<dbReference type="InParanoid" id="A0A423VUA2"/>
<evidence type="ECO:0000256" key="1">
    <source>
        <dbReference type="ARBA" id="ARBA00038158"/>
    </source>
</evidence>
<accession>A0A423VUA2</accession>
<keyword evidence="3" id="KW-1185">Reference proteome</keyword>
<dbReference type="PANTHER" id="PTHR43591">
    <property type="entry name" value="METHYLTRANSFERASE"/>
    <property type="match status" value="1"/>
</dbReference>
<evidence type="ECO:0000313" key="3">
    <source>
        <dbReference type="Proteomes" id="UP000285146"/>
    </source>
</evidence>
<dbReference type="Proteomes" id="UP000285146">
    <property type="component" value="Unassembled WGS sequence"/>
</dbReference>
<dbReference type="InterPro" id="IPR029063">
    <property type="entry name" value="SAM-dependent_MTases_sf"/>
</dbReference>
<dbReference type="Pfam" id="PF13489">
    <property type="entry name" value="Methyltransf_23"/>
    <property type="match status" value="1"/>
</dbReference>
<dbReference type="SUPFAM" id="SSF53335">
    <property type="entry name" value="S-adenosyl-L-methionine-dependent methyltransferases"/>
    <property type="match status" value="1"/>
</dbReference>
<sequence length="290" mass="32681">MAVDTSSSDYIMADVKNANEQGRLDIQHKLWFLSLEGSLHKTLLSDTPDKINILDIGTGTGVWAEAMAKRWPNSVVIATDLTLPPRRDDTPSNISFIRHNANDPEWPFEKFHFIHARMVDAGIHDWPTFRANCFSHLVPGGRLELGHVTHPTHSEIPEFDTPDASPFLHLMQLAILASEKGGLDYYVSSKHQQGLRDAGFEDIDETTILWPLGSWPKNDKEREIGVLSLQNTLRWVDSAAKFILTHRNFMGDEEANAAVQAGRDDLLQTDEKHFFITMKLFTAKKPDSAL</sequence>
<dbReference type="CDD" id="cd02440">
    <property type="entry name" value="AdoMet_MTases"/>
    <property type="match status" value="1"/>
</dbReference>